<dbReference type="AlphaFoldDB" id="A0A545ANW9"/>
<dbReference type="InParanoid" id="A0A545ANW9"/>
<comment type="caution">
    <text evidence="2">The sequence shown here is derived from an EMBL/GenBank/DDBJ whole genome shotgun (WGS) entry which is preliminary data.</text>
</comment>
<dbReference type="Proteomes" id="UP000317982">
    <property type="component" value="Unassembled WGS sequence"/>
</dbReference>
<name>A0A545ANW9_9ACTN</name>
<feature type="compositionally biased region" description="Basic and acidic residues" evidence="1">
    <location>
        <begin position="234"/>
        <end position="254"/>
    </location>
</feature>
<evidence type="ECO:0000256" key="1">
    <source>
        <dbReference type="SAM" id="MobiDB-lite"/>
    </source>
</evidence>
<sequence>MHLRCAMCSGHARDSPVAPRDARDPRAASHAFASACPRRRRVRPQRLRCVRLRRVRCVRLRRVRCVRLRRVRCVRRPSSDRAQTASDARASRRHGAPVHSAGRSAYVPPRRSACTPRAPDACVPTLSRTYLVQVRSACVLSVSVRCLRRPGACTRGPSSGRCGRRRRRGARTNVCGACTTPTARASARAVRSVRRPLEHRASVRTSIRTAARPSGQSPLRAVVLSGGRTVGVAPRERSSDGRRRSRRERAGRAG</sequence>
<keyword evidence="3" id="KW-1185">Reference proteome</keyword>
<organism evidence="2 3">
    <name type="scientific">Cryptosporangium phraense</name>
    <dbReference type="NCBI Taxonomy" id="2593070"/>
    <lineage>
        <taxon>Bacteria</taxon>
        <taxon>Bacillati</taxon>
        <taxon>Actinomycetota</taxon>
        <taxon>Actinomycetes</taxon>
        <taxon>Cryptosporangiales</taxon>
        <taxon>Cryptosporangiaceae</taxon>
        <taxon>Cryptosporangium</taxon>
    </lineage>
</organism>
<dbReference type="EMBL" id="VIRS01000015">
    <property type="protein sequence ID" value="TQS42970.1"/>
    <property type="molecule type" value="Genomic_DNA"/>
</dbReference>
<reference evidence="2 3" key="1">
    <citation type="submission" date="2019-07" db="EMBL/GenBank/DDBJ databases">
        <title>Cryptosporangium phraense sp. nov., isolated from plant litter.</title>
        <authorList>
            <person name="Suriyachadkun C."/>
        </authorList>
    </citation>
    <scope>NUCLEOTIDE SEQUENCE [LARGE SCALE GENOMIC DNA]</scope>
    <source>
        <strain evidence="2 3">A-T 5661</strain>
    </source>
</reference>
<evidence type="ECO:0000313" key="2">
    <source>
        <dbReference type="EMBL" id="TQS42970.1"/>
    </source>
</evidence>
<feature type="region of interest" description="Disordered" evidence="1">
    <location>
        <begin position="186"/>
        <end position="254"/>
    </location>
</feature>
<accession>A0A545ANW9</accession>
<evidence type="ECO:0000313" key="3">
    <source>
        <dbReference type="Proteomes" id="UP000317982"/>
    </source>
</evidence>
<feature type="region of interest" description="Disordered" evidence="1">
    <location>
        <begin position="77"/>
        <end position="112"/>
    </location>
</feature>
<proteinExistence type="predicted"/>
<protein>
    <submittedName>
        <fullName evidence="2">Uncharacterized protein</fullName>
    </submittedName>
</protein>
<feature type="region of interest" description="Disordered" evidence="1">
    <location>
        <begin position="9"/>
        <end position="33"/>
    </location>
</feature>
<gene>
    <name evidence="2" type="ORF">FL583_21245</name>
</gene>